<feature type="region of interest" description="Disordered" evidence="1">
    <location>
        <begin position="178"/>
        <end position="199"/>
    </location>
</feature>
<dbReference type="PANTHER" id="PTHR38371">
    <property type="entry name" value="RHO GTPASE-ACTIVATING PROTEIN"/>
    <property type="match status" value="1"/>
</dbReference>
<feature type="compositionally biased region" description="Pro residues" evidence="1">
    <location>
        <begin position="10"/>
        <end position="21"/>
    </location>
</feature>
<sequence length="735" mass="81216">LSASCHRGTTPPPPPFLPPPKPRGKTRWGSSSGNLDRGVQNRSPPNQIRRTRDRADLSDLPGDDLLRPTAAAAAATAELSGGRKRGILAQRRTRNGVRRDAYGACTYHTERGPVIHGNADGAGGPQPESADPARERTNKYEGKREVGSGDGSRNPRPKFMDPDVLVGLRMVTESDMKKVPSAVEPMGSEPVKTANPFGRTCRLPKSCSSPSMEDFSAPSFSLGLDLDLDLVVDPDLSTEEEPDGGDGGRRGYPEEEECSLPGPSASGHQSWRDIEEDGTDFVLETLEEEPPLSPPPLKRLRRGPPQSRAMPEAPQRPLPGPSTPAPPVQRFTVVDDAIEVVSSQEDCVVRDEYSLRQDRSACSSSKFLLHERRVLPTPYARKSKTAKIVSSSNGSVPISSESNNYKRILRRFPTSPLRRIQLMESDLDDLHGDEHKDVIEVNACHEENWFASAQSVAKAQQKTKVSSGKLQAEDLLKDSLPKKNINLATPAFDDCCQEYFKVAKSSNIDQRIKGQTSNSNVCASYVVDGAESHHEESHMPDGSEHYWNLPDPQPPSYQYFYHTDVRIQKLVRQRLPNFVPLGDAKCIQNQQPNAATIDYMSQFDQGNAPFQVCGGPVEGNSKSKSTTQKNTKNKKVIDTSGPWVNPRSRAALQKGAGKSVAHTAGRSTGHWYTGQDGRKVNMILLLFSCFKMFTRICMNFFSHACTKIHIYFLRFMLQEMDKSYQVGLPIDIIER</sequence>
<feature type="compositionally biased region" description="Basic and acidic residues" evidence="1">
    <location>
        <begin position="131"/>
        <end position="147"/>
    </location>
</feature>
<dbReference type="OrthoDB" id="1671977at2759"/>
<dbReference type="AlphaFoldDB" id="A0A843ULX1"/>
<feature type="compositionally biased region" description="Pro residues" evidence="1">
    <location>
        <begin position="314"/>
        <end position="325"/>
    </location>
</feature>
<feature type="region of interest" description="Disordered" evidence="1">
    <location>
        <begin position="232"/>
        <end position="325"/>
    </location>
</feature>
<feature type="region of interest" description="Disordered" evidence="1">
    <location>
        <begin position="1"/>
        <end position="163"/>
    </location>
</feature>
<feature type="compositionally biased region" description="Polar residues" evidence="1">
    <location>
        <begin position="28"/>
        <end position="48"/>
    </location>
</feature>
<feature type="compositionally biased region" description="Basic residues" evidence="1">
    <location>
        <begin position="82"/>
        <end position="96"/>
    </location>
</feature>
<name>A0A843ULX1_COLES</name>
<comment type="caution">
    <text evidence="2">The sequence shown here is derived from an EMBL/GenBank/DDBJ whole genome shotgun (WGS) entry which is preliminary data.</text>
</comment>
<keyword evidence="3" id="KW-1185">Reference proteome</keyword>
<organism evidence="2 3">
    <name type="scientific">Colocasia esculenta</name>
    <name type="common">Wild taro</name>
    <name type="synonym">Arum esculentum</name>
    <dbReference type="NCBI Taxonomy" id="4460"/>
    <lineage>
        <taxon>Eukaryota</taxon>
        <taxon>Viridiplantae</taxon>
        <taxon>Streptophyta</taxon>
        <taxon>Embryophyta</taxon>
        <taxon>Tracheophyta</taxon>
        <taxon>Spermatophyta</taxon>
        <taxon>Magnoliopsida</taxon>
        <taxon>Liliopsida</taxon>
        <taxon>Araceae</taxon>
        <taxon>Aroideae</taxon>
        <taxon>Colocasieae</taxon>
        <taxon>Colocasia</taxon>
    </lineage>
</organism>
<feature type="compositionally biased region" description="Acidic residues" evidence="1">
    <location>
        <begin position="274"/>
        <end position="290"/>
    </location>
</feature>
<proteinExistence type="predicted"/>
<protein>
    <submittedName>
        <fullName evidence="2">Uncharacterized protein</fullName>
    </submittedName>
</protein>
<feature type="non-terminal residue" evidence="2">
    <location>
        <position position="1"/>
    </location>
</feature>
<evidence type="ECO:0000256" key="1">
    <source>
        <dbReference type="SAM" id="MobiDB-lite"/>
    </source>
</evidence>
<reference evidence="2" key="1">
    <citation type="submission" date="2017-07" db="EMBL/GenBank/DDBJ databases">
        <title>Taro Niue Genome Assembly and Annotation.</title>
        <authorList>
            <person name="Atibalentja N."/>
            <person name="Keating K."/>
            <person name="Fields C.J."/>
        </authorList>
    </citation>
    <scope>NUCLEOTIDE SEQUENCE</scope>
    <source>
        <strain evidence="2">Niue_2</strain>
        <tissue evidence="2">Leaf</tissue>
    </source>
</reference>
<evidence type="ECO:0000313" key="3">
    <source>
        <dbReference type="Proteomes" id="UP000652761"/>
    </source>
</evidence>
<dbReference type="Proteomes" id="UP000652761">
    <property type="component" value="Unassembled WGS sequence"/>
</dbReference>
<feature type="compositionally biased region" description="Low complexity" evidence="1">
    <location>
        <begin position="620"/>
        <end position="630"/>
    </location>
</feature>
<gene>
    <name evidence="2" type="ORF">Taro_015834</name>
</gene>
<feature type="region of interest" description="Disordered" evidence="1">
    <location>
        <begin position="618"/>
        <end position="640"/>
    </location>
</feature>
<accession>A0A843ULX1</accession>
<feature type="compositionally biased region" description="Acidic residues" evidence="1">
    <location>
        <begin position="232"/>
        <end position="244"/>
    </location>
</feature>
<evidence type="ECO:0000313" key="2">
    <source>
        <dbReference type="EMBL" id="MQL83337.1"/>
    </source>
</evidence>
<dbReference type="PANTHER" id="PTHR38371:SF1">
    <property type="entry name" value="RHO GTPASE-ACTIVATING PROTEIN"/>
    <property type="match status" value="1"/>
</dbReference>
<dbReference type="EMBL" id="NMUH01000690">
    <property type="protein sequence ID" value="MQL83337.1"/>
    <property type="molecule type" value="Genomic_DNA"/>
</dbReference>